<dbReference type="Pfam" id="PF01384">
    <property type="entry name" value="PHO4"/>
    <property type="match status" value="1"/>
</dbReference>
<evidence type="ECO:0000256" key="7">
    <source>
        <dbReference type="SAM" id="Phobius"/>
    </source>
</evidence>
<keyword evidence="5 7" id="KW-1133">Transmembrane helix</keyword>
<dbReference type="OrthoDB" id="260807at2759"/>
<evidence type="ECO:0000313" key="8">
    <source>
        <dbReference type="EMBL" id="CAH0364883.1"/>
    </source>
</evidence>
<organism evidence="8 9">
    <name type="scientific">Pelagomonas calceolata</name>
    <dbReference type="NCBI Taxonomy" id="35677"/>
    <lineage>
        <taxon>Eukaryota</taxon>
        <taxon>Sar</taxon>
        <taxon>Stramenopiles</taxon>
        <taxon>Ochrophyta</taxon>
        <taxon>Pelagophyceae</taxon>
        <taxon>Pelagomonadales</taxon>
        <taxon>Pelagomonadaceae</taxon>
        <taxon>Pelagomonas</taxon>
    </lineage>
</organism>
<dbReference type="EMBL" id="CAKKNE010000001">
    <property type="protein sequence ID" value="CAH0364883.1"/>
    <property type="molecule type" value="Genomic_DNA"/>
</dbReference>
<comment type="subcellular location">
    <subcellularLocation>
        <location evidence="1">Membrane</location>
        <topology evidence="1">Multi-pass membrane protein</topology>
    </subcellularLocation>
</comment>
<dbReference type="AlphaFoldDB" id="A0A8J2S4B7"/>
<name>A0A8J2S4B7_9STRA</name>
<dbReference type="GO" id="GO:0035435">
    <property type="term" value="P:phosphate ion transmembrane transport"/>
    <property type="evidence" value="ECO:0007669"/>
    <property type="project" value="TreeGrafter"/>
</dbReference>
<keyword evidence="9" id="KW-1185">Reference proteome</keyword>
<keyword evidence="6 7" id="KW-0472">Membrane</keyword>
<evidence type="ECO:0000256" key="4">
    <source>
        <dbReference type="ARBA" id="ARBA00022692"/>
    </source>
</evidence>
<evidence type="ECO:0008006" key="10">
    <source>
        <dbReference type="Google" id="ProtNLM"/>
    </source>
</evidence>
<keyword evidence="2" id="KW-0813">Transport</keyword>
<evidence type="ECO:0000256" key="6">
    <source>
        <dbReference type="ARBA" id="ARBA00023136"/>
    </source>
</evidence>
<dbReference type="InterPro" id="IPR001204">
    <property type="entry name" value="Phos_transporter"/>
</dbReference>
<dbReference type="GO" id="GO:0016020">
    <property type="term" value="C:membrane"/>
    <property type="evidence" value="ECO:0007669"/>
    <property type="project" value="UniProtKB-SubCell"/>
</dbReference>
<evidence type="ECO:0000256" key="5">
    <source>
        <dbReference type="ARBA" id="ARBA00022989"/>
    </source>
</evidence>
<evidence type="ECO:0000256" key="1">
    <source>
        <dbReference type="ARBA" id="ARBA00004141"/>
    </source>
</evidence>
<protein>
    <recommendedName>
        <fullName evidence="10">Phosphate transporter</fullName>
    </recommendedName>
</protein>
<dbReference type="PANTHER" id="PTHR11101:SF80">
    <property type="entry name" value="PHOSPHATE TRANSPORTER"/>
    <property type="match status" value="1"/>
</dbReference>
<accession>A0A8J2S4B7</accession>
<dbReference type="GO" id="GO:0005315">
    <property type="term" value="F:phosphate transmembrane transporter activity"/>
    <property type="evidence" value="ECO:0007669"/>
    <property type="project" value="InterPro"/>
</dbReference>
<evidence type="ECO:0000313" key="9">
    <source>
        <dbReference type="Proteomes" id="UP000789595"/>
    </source>
</evidence>
<keyword evidence="4 7" id="KW-0812">Transmembrane</keyword>
<feature type="transmembrane region" description="Helical" evidence="7">
    <location>
        <begin position="63"/>
        <end position="82"/>
    </location>
</feature>
<comment type="caution">
    <text evidence="8">The sequence shown here is derived from an EMBL/GenBank/DDBJ whole genome shotgun (WGS) entry which is preliminary data.</text>
</comment>
<sequence>MKLVSITPSRGYCIELGAAFVIIYGTAQGWPLSTTHCQIGATVAVGLFEGAGGVNCKLFAKTCFGWIITIFVAGLLAALFVGPSPEPLKDKYCKGWAANNS</sequence>
<keyword evidence="3" id="KW-0592">Phosphate transport</keyword>
<dbReference type="Proteomes" id="UP000789595">
    <property type="component" value="Unassembled WGS sequence"/>
</dbReference>
<dbReference type="PANTHER" id="PTHR11101">
    <property type="entry name" value="PHOSPHATE TRANSPORTER"/>
    <property type="match status" value="1"/>
</dbReference>
<evidence type="ECO:0000256" key="3">
    <source>
        <dbReference type="ARBA" id="ARBA00022592"/>
    </source>
</evidence>
<reference evidence="8" key="1">
    <citation type="submission" date="2021-11" db="EMBL/GenBank/DDBJ databases">
        <authorList>
            <consortium name="Genoscope - CEA"/>
            <person name="William W."/>
        </authorList>
    </citation>
    <scope>NUCLEOTIDE SEQUENCE</scope>
</reference>
<evidence type="ECO:0000256" key="2">
    <source>
        <dbReference type="ARBA" id="ARBA00022448"/>
    </source>
</evidence>
<gene>
    <name evidence="8" type="ORF">PECAL_1P12700</name>
</gene>
<proteinExistence type="predicted"/>